<comment type="caution">
    <text evidence="2">The sequence shown here is derived from an EMBL/GenBank/DDBJ whole genome shotgun (WGS) entry which is preliminary data.</text>
</comment>
<keyword evidence="3" id="KW-1185">Reference proteome</keyword>
<name>A0ABD0LMT9_9CAEN</name>
<keyword evidence="1" id="KW-0812">Transmembrane</keyword>
<keyword evidence="1" id="KW-0472">Membrane</keyword>
<feature type="transmembrane region" description="Helical" evidence="1">
    <location>
        <begin position="54"/>
        <end position="75"/>
    </location>
</feature>
<accession>A0ABD0LMT9</accession>
<dbReference type="Proteomes" id="UP001519460">
    <property type="component" value="Unassembled WGS sequence"/>
</dbReference>
<sequence>MEGLLFTPTDLKECCQPLGSDQTRTTQKIRGQESVQTGVMILASTIHQMLQASFMLPFLFFFSSSLPIMLPFSALQTRTVHRAKLTGVMDYRWLELRVTVSTRSSLTGCLPKHHLYFLA</sequence>
<organism evidence="2 3">
    <name type="scientific">Batillaria attramentaria</name>
    <dbReference type="NCBI Taxonomy" id="370345"/>
    <lineage>
        <taxon>Eukaryota</taxon>
        <taxon>Metazoa</taxon>
        <taxon>Spiralia</taxon>
        <taxon>Lophotrochozoa</taxon>
        <taxon>Mollusca</taxon>
        <taxon>Gastropoda</taxon>
        <taxon>Caenogastropoda</taxon>
        <taxon>Sorbeoconcha</taxon>
        <taxon>Cerithioidea</taxon>
        <taxon>Batillariidae</taxon>
        <taxon>Batillaria</taxon>
    </lineage>
</organism>
<evidence type="ECO:0000313" key="3">
    <source>
        <dbReference type="Proteomes" id="UP001519460"/>
    </source>
</evidence>
<evidence type="ECO:0000313" key="2">
    <source>
        <dbReference type="EMBL" id="KAK7500929.1"/>
    </source>
</evidence>
<reference evidence="2 3" key="1">
    <citation type="journal article" date="2023" name="Sci. Data">
        <title>Genome assembly of the Korean intertidal mud-creeper Batillaria attramentaria.</title>
        <authorList>
            <person name="Patra A.K."/>
            <person name="Ho P.T."/>
            <person name="Jun S."/>
            <person name="Lee S.J."/>
            <person name="Kim Y."/>
            <person name="Won Y.J."/>
        </authorList>
    </citation>
    <scope>NUCLEOTIDE SEQUENCE [LARGE SCALE GENOMIC DNA]</scope>
    <source>
        <strain evidence="2">Wonlab-2016</strain>
    </source>
</reference>
<dbReference type="AlphaFoldDB" id="A0ABD0LMT9"/>
<protein>
    <submittedName>
        <fullName evidence="2">Uncharacterized protein</fullName>
    </submittedName>
</protein>
<proteinExistence type="predicted"/>
<keyword evidence="1" id="KW-1133">Transmembrane helix</keyword>
<dbReference type="EMBL" id="JACVVK020000034">
    <property type="protein sequence ID" value="KAK7500929.1"/>
    <property type="molecule type" value="Genomic_DNA"/>
</dbReference>
<evidence type="ECO:0000256" key="1">
    <source>
        <dbReference type="SAM" id="Phobius"/>
    </source>
</evidence>
<gene>
    <name evidence="2" type="ORF">BaRGS_00007809</name>
</gene>